<feature type="domain" description="RlpA-like protein double-psi beta-barrel" evidence="3">
    <location>
        <begin position="32"/>
        <end position="118"/>
    </location>
</feature>
<dbReference type="InterPro" id="IPR051477">
    <property type="entry name" value="Expansin_CellWall"/>
</dbReference>
<dbReference type="Gene3D" id="2.40.40.10">
    <property type="entry name" value="RlpA-like domain"/>
    <property type="match status" value="1"/>
</dbReference>
<protein>
    <submittedName>
        <fullName evidence="4">Papain inhibitor</fullName>
    </submittedName>
</protein>
<evidence type="ECO:0000313" key="5">
    <source>
        <dbReference type="Proteomes" id="UP000093000"/>
    </source>
</evidence>
<dbReference type="CDD" id="cd22191">
    <property type="entry name" value="DPBB_RlpA_EXP_N-like"/>
    <property type="match status" value="1"/>
</dbReference>
<dbReference type="Pfam" id="PF03330">
    <property type="entry name" value="DPBB_1"/>
    <property type="match status" value="1"/>
</dbReference>
<name>A0A1C7NMY3_9FUNG</name>
<dbReference type="SUPFAM" id="SSF50685">
    <property type="entry name" value="Barwin-like endoglucanases"/>
    <property type="match status" value="1"/>
</dbReference>
<dbReference type="PANTHER" id="PTHR31836:SF28">
    <property type="entry name" value="SRCR DOMAIN-CONTAINING PROTEIN-RELATED"/>
    <property type="match status" value="1"/>
</dbReference>
<keyword evidence="5" id="KW-1185">Reference proteome</keyword>
<reference evidence="4 5" key="1">
    <citation type="submission" date="2016-03" db="EMBL/GenBank/DDBJ databases">
        <title>Choanephora cucurbitarum.</title>
        <authorList>
            <person name="Min B."/>
            <person name="Park H."/>
            <person name="Park J.-H."/>
            <person name="Shin H.-D."/>
            <person name="Choi I.-G."/>
        </authorList>
    </citation>
    <scope>NUCLEOTIDE SEQUENCE [LARGE SCALE GENOMIC DNA]</scope>
    <source>
        <strain evidence="4 5">KUS-F28377</strain>
    </source>
</reference>
<accession>A0A1C7NMY3</accession>
<sequence length="121" mass="12501">MQITCFLLFLIASLYAMMGVESAPIEARGSMSGRATYYNVGLGSCGKTNSDGEMVAALSGSFMSKKYCGRSITVKGGKGSVTVKVVDTCPGCGKGDVDLSPAAFKKLGALSKGVIPITWSL</sequence>
<feature type="signal peptide" evidence="2">
    <location>
        <begin position="1"/>
        <end position="22"/>
    </location>
</feature>
<proteinExistence type="predicted"/>
<evidence type="ECO:0000313" key="4">
    <source>
        <dbReference type="EMBL" id="OBZ90502.1"/>
    </source>
</evidence>
<evidence type="ECO:0000256" key="2">
    <source>
        <dbReference type="SAM" id="SignalP"/>
    </source>
</evidence>
<organism evidence="4 5">
    <name type="scientific">Choanephora cucurbitarum</name>
    <dbReference type="NCBI Taxonomy" id="101091"/>
    <lineage>
        <taxon>Eukaryota</taxon>
        <taxon>Fungi</taxon>
        <taxon>Fungi incertae sedis</taxon>
        <taxon>Mucoromycota</taxon>
        <taxon>Mucoromycotina</taxon>
        <taxon>Mucoromycetes</taxon>
        <taxon>Mucorales</taxon>
        <taxon>Mucorineae</taxon>
        <taxon>Choanephoraceae</taxon>
        <taxon>Choanephoroideae</taxon>
        <taxon>Choanephora</taxon>
    </lineage>
</organism>
<dbReference type="InterPro" id="IPR009009">
    <property type="entry name" value="RlpA-like_DPBB"/>
</dbReference>
<dbReference type="OrthoDB" id="623670at2759"/>
<dbReference type="EMBL" id="LUGH01000046">
    <property type="protein sequence ID" value="OBZ90502.1"/>
    <property type="molecule type" value="Genomic_DNA"/>
</dbReference>
<evidence type="ECO:0000256" key="1">
    <source>
        <dbReference type="ARBA" id="ARBA00022729"/>
    </source>
</evidence>
<gene>
    <name evidence="4" type="primary">pi_0</name>
    <name evidence="4" type="ORF">A0J61_01448</name>
</gene>
<keyword evidence="1 2" id="KW-0732">Signal</keyword>
<dbReference type="Proteomes" id="UP000093000">
    <property type="component" value="Unassembled WGS sequence"/>
</dbReference>
<dbReference type="AlphaFoldDB" id="A0A1C7NMY3"/>
<comment type="caution">
    <text evidence="4">The sequence shown here is derived from an EMBL/GenBank/DDBJ whole genome shotgun (WGS) entry which is preliminary data.</text>
</comment>
<dbReference type="InterPro" id="IPR036908">
    <property type="entry name" value="RlpA-like_sf"/>
</dbReference>
<evidence type="ECO:0000259" key="3">
    <source>
        <dbReference type="Pfam" id="PF03330"/>
    </source>
</evidence>
<dbReference type="InParanoid" id="A0A1C7NMY3"/>
<dbReference type="STRING" id="101091.A0A1C7NMY3"/>
<feature type="chain" id="PRO_5008889793" evidence="2">
    <location>
        <begin position="23"/>
        <end position="121"/>
    </location>
</feature>
<dbReference type="PANTHER" id="PTHR31836">
    <property type="match status" value="1"/>
</dbReference>